<gene>
    <name evidence="2" type="primary">ydaF_4</name>
    <name evidence="2" type="ORF">FILTAD_01228</name>
</gene>
<reference evidence="2 3" key="1">
    <citation type="submission" date="2018-11" db="EMBL/GenBank/DDBJ databases">
        <authorList>
            <person name="Criscuolo A."/>
        </authorList>
    </citation>
    <scope>NUCLEOTIDE SEQUENCE [LARGE SCALE GENOMIC DNA]</scope>
    <source>
        <strain evidence="2">ATB-66</strain>
    </source>
</reference>
<evidence type="ECO:0000313" key="2">
    <source>
        <dbReference type="EMBL" id="VDC25522.1"/>
    </source>
</evidence>
<evidence type="ECO:0000313" key="3">
    <source>
        <dbReference type="Proteomes" id="UP000270468"/>
    </source>
</evidence>
<dbReference type="Gene3D" id="3.40.630.30">
    <property type="match status" value="1"/>
</dbReference>
<sequence length="181" mass="20804">MTFPVLQTARLQLIEVQAEHAPAIFDVFSNTEVIKYYGMDPFKEVEQAEKMVGHFRTTYESKRGIRWAIVIEEDNRLVGTIGLNNLALGMKKAEIGFEIHPDFWRNGITSEALRAVLNYSFEELQLHRMGAVTFPANNASIGLLEKHGFQKEGELRNFLFQNNQSHDAFIFSLLHTEWNTN</sequence>
<feature type="domain" description="N-acetyltransferase" evidence="1">
    <location>
        <begin position="11"/>
        <end position="176"/>
    </location>
</feature>
<keyword evidence="2" id="KW-0808">Transferase</keyword>
<dbReference type="OrthoDB" id="9811523at2"/>
<dbReference type="RefSeq" id="WP_124069648.1">
    <property type="nucleotide sequence ID" value="NZ_CBCRXF010000014.1"/>
</dbReference>
<protein>
    <submittedName>
        <fullName evidence="2">Ribosomal N-acetyltransferase YdaF</fullName>
        <ecNumber evidence="2">2.3.1.-</ecNumber>
    </submittedName>
</protein>
<dbReference type="GO" id="GO:0008999">
    <property type="term" value="F:protein-N-terminal-alanine acetyltransferase activity"/>
    <property type="evidence" value="ECO:0007669"/>
    <property type="project" value="TreeGrafter"/>
</dbReference>
<dbReference type="CDD" id="cd04301">
    <property type="entry name" value="NAT_SF"/>
    <property type="match status" value="1"/>
</dbReference>
<keyword evidence="3" id="KW-1185">Reference proteome</keyword>
<dbReference type="Pfam" id="PF13302">
    <property type="entry name" value="Acetyltransf_3"/>
    <property type="match status" value="1"/>
</dbReference>
<dbReference type="Proteomes" id="UP000270468">
    <property type="component" value="Unassembled WGS sequence"/>
</dbReference>
<evidence type="ECO:0000259" key="1">
    <source>
        <dbReference type="PROSITE" id="PS51186"/>
    </source>
</evidence>
<dbReference type="InterPro" id="IPR016181">
    <property type="entry name" value="Acyl_CoA_acyltransferase"/>
</dbReference>
<dbReference type="PROSITE" id="PS51186">
    <property type="entry name" value="GNAT"/>
    <property type="match status" value="1"/>
</dbReference>
<dbReference type="InterPro" id="IPR000182">
    <property type="entry name" value="GNAT_dom"/>
</dbReference>
<dbReference type="InterPro" id="IPR051531">
    <property type="entry name" value="N-acetyltransferase"/>
</dbReference>
<proteinExistence type="predicted"/>
<dbReference type="EMBL" id="UXAV01000032">
    <property type="protein sequence ID" value="VDC25522.1"/>
    <property type="molecule type" value="Genomic_DNA"/>
</dbReference>
<name>A0A3P5WVT2_9BACL</name>
<keyword evidence="2" id="KW-0012">Acyltransferase</keyword>
<organism evidence="2 3">
    <name type="scientific">Filibacter tadaridae</name>
    <dbReference type="NCBI Taxonomy" id="2483811"/>
    <lineage>
        <taxon>Bacteria</taxon>
        <taxon>Bacillati</taxon>
        <taxon>Bacillota</taxon>
        <taxon>Bacilli</taxon>
        <taxon>Bacillales</taxon>
        <taxon>Caryophanaceae</taxon>
        <taxon>Filibacter</taxon>
    </lineage>
</organism>
<dbReference type="AlphaFoldDB" id="A0A3P5WVT2"/>
<dbReference type="GO" id="GO:0005737">
    <property type="term" value="C:cytoplasm"/>
    <property type="evidence" value="ECO:0007669"/>
    <property type="project" value="TreeGrafter"/>
</dbReference>
<accession>A0A3P5WVT2</accession>
<dbReference type="SUPFAM" id="SSF55729">
    <property type="entry name" value="Acyl-CoA N-acyltransferases (Nat)"/>
    <property type="match status" value="1"/>
</dbReference>
<dbReference type="PANTHER" id="PTHR43792">
    <property type="entry name" value="GNAT FAMILY, PUTATIVE (AFU_ORTHOLOGUE AFUA_3G00765)-RELATED-RELATED"/>
    <property type="match status" value="1"/>
</dbReference>
<dbReference type="EC" id="2.3.1.-" evidence="2"/>
<dbReference type="PANTHER" id="PTHR43792:SF9">
    <property type="entry name" value="RIBOSOMAL-PROTEIN-ALANINE ACETYLTRANSFERASE"/>
    <property type="match status" value="1"/>
</dbReference>